<dbReference type="HOGENOM" id="CLU_030671_0_0_11"/>
<dbReference type="InterPro" id="IPR007325">
    <property type="entry name" value="KFase/CYL"/>
</dbReference>
<dbReference type="PANTHER" id="PTHR34861:SF10">
    <property type="entry name" value="CYCLASE"/>
    <property type="match status" value="1"/>
</dbReference>
<dbReference type="PANTHER" id="PTHR34861">
    <property type="match status" value="1"/>
</dbReference>
<evidence type="ECO:0000313" key="1">
    <source>
        <dbReference type="EMBL" id="ABG03328.1"/>
    </source>
</evidence>
<dbReference type="Pfam" id="PF04199">
    <property type="entry name" value="Cyclase"/>
    <property type="match status" value="1"/>
</dbReference>
<dbReference type="STRING" id="266117.Rxyl_0352"/>
<proteinExistence type="predicted"/>
<dbReference type="EMBL" id="CP000386">
    <property type="protein sequence ID" value="ABG03328.1"/>
    <property type="molecule type" value="Genomic_DNA"/>
</dbReference>
<dbReference type="InterPro" id="IPR037175">
    <property type="entry name" value="KFase_sf"/>
</dbReference>
<name>Q1AZ50_RUBXD</name>
<protein>
    <submittedName>
        <fullName evidence="1">Putative cyclase</fullName>
    </submittedName>
</protein>
<dbReference type="KEGG" id="rxy:Rxyl_0352"/>
<sequence>MPIIESAGVAGVLSGVRKGRVYDLGVPLKNFMPHAPLHPPFIFAQWAMHGDYHNGSCTPSNDLIVMGGHVGTHVDALGHIAREGRLYGGAEASEVQHGQLGLSEGGVDQIPPVIRRGVLLDVAGHLGVERMEPNQPVGAELLEAVAEGQGVEVGEGDVVLVRTGWIQTFEDGPTFVGDKGGCPGVDLDGARWVSGRGAYMTGADTLAYEVWPSHELPVHAHLIPESGIPIIEMLDLEELAADGVHEFAFVMIPLNIKGGTASPVRPLALV</sequence>
<reference evidence="1 2" key="1">
    <citation type="submission" date="2006-06" db="EMBL/GenBank/DDBJ databases">
        <title>Complete sequence of Rubrobacter xylanophilus DSM 9941.</title>
        <authorList>
            <consortium name="US DOE Joint Genome Institute"/>
            <person name="Copeland A."/>
            <person name="Lucas S."/>
            <person name="Lapidus A."/>
            <person name="Barry K."/>
            <person name="Detter J.C."/>
            <person name="Glavina del Rio T."/>
            <person name="Hammon N."/>
            <person name="Israni S."/>
            <person name="Dalin E."/>
            <person name="Tice H."/>
            <person name="Pitluck S."/>
            <person name="Munk A.C."/>
            <person name="Brettin T."/>
            <person name="Bruce D."/>
            <person name="Han C."/>
            <person name="Tapia R."/>
            <person name="Gilna P."/>
            <person name="Schmutz J."/>
            <person name="Larimer F."/>
            <person name="Land M."/>
            <person name="Hauser L."/>
            <person name="Kyrpides N."/>
            <person name="Lykidis A."/>
            <person name="da Costa M.S."/>
            <person name="Rainey F.A."/>
            <person name="Empadinhas N."/>
            <person name="Jolivet E."/>
            <person name="Battista J.R."/>
            <person name="Richardson P."/>
        </authorList>
    </citation>
    <scope>NUCLEOTIDE SEQUENCE [LARGE SCALE GENOMIC DNA]</scope>
    <source>
        <strain evidence="2">DSM 9941 / NBRC 16129 / PRD-1</strain>
    </source>
</reference>
<dbReference type="OrthoDB" id="7067800at2"/>
<dbReference type="GO" id="GO:0019441">
    <property type="term" value="P:L-tryptophan catabolic process to kynurenine"/>
    <property type="evidence" value="ECO:0007669"/>
    <property type="project" value="InterPro"/>
</dbReference>
<dbReference type="Gene3D" id="3.50.30.50">
    <property type="entry name" value="Putative cyclase"/>
    <property type="match status" value="1"/>
</dbReference>
<dbReference type="AlphaFoldDB" id="Q1AZ50"/>
<dbReference type="RefSeq" id="WP_011563346.1">
    <property type="nucleotide sequence ID" value="NC_008148.1"/>
</dbReference>
<evidence type="ECO:0000313" key="2">
    <source>
        <dbReference type="Proteomes" id="UP000006637"/>
    </source>
</evidence>
<dbReference type="SUPFAM" id="SSF102198">
    <property type="entry name" value="Putative cyclase"/>
    <property type="match status" value="1"/>
</dbReference>
<dbReference type="Proteomes" id="UP000006637">
    <property type="component" value="Chromosome"/>
</dbReference>
<dbReference type="PhylomeDB" id="Q1AZ50"/>
<dbReference type="eggNOG" id="COG1878">
    <property type="taxonomic scope" value="Bacteria"/>
</dbReference>
<keyword evidence="2" id="KW-1185">Reference proteome</keyword>
<dbReference type="GO" id="GO:0004061">
    <property type="term" value="F:arylformamidase activity"/>
    <property type="evidence" value="ECO:0007669"/>
    <property type="project" value="InterPro"/>
</dbReference>
<accession>Q1AZ50</accession>
<organism evidence="1 2">
    <name type="scientific">Rubrobacter xylanophilus (strain DSM 9941 / JCM 11954 / NBRC 16129 / PRD-1)</name>
    <dbReference type="NCBI Taxonomy" id="266117"/>
    <lineage>
        <taxon>Bacteria</taxon>
        <taxon>Bacillati</taxon>
        <taxon>Actinomycetota</taxon>
        <taxon>Rubrobacteria</taxon>
        <taxon>Rubrobacterales</taxon>
        <taxon>Rubrobacteraceae</taxon>
        <taxon>Rubrobacter</taxon>
    </lineage>
</organism>
<gene>
    <name evidence="1" type="ordered locus">Rxyl_0352</name>
</gene>